<keyword evidence="3" id="KW-1185">Reference proteome</keyword>
<evidence type="ECO:0000256" key="1">
    <source>
        <dbReference type="SAM" id="MobiDB-lite"/>
    </source>
</evidence>
<accession>A0ABV7ZFW1</accession>
<reference evidence="3" key="1">
    <citation type="journal article" date="2019" name="Int. J. Syst. Evol. Microbiol.">
        <title>The Global Catalogue of Microorganisms (GCM) 10K type strain sequencing project: providing services to taxonomists for standard genome sequencing and annotation.</title>
        <authorList>
            <consortium name="The Broad Institute Genomics Platform"/>
            <consortium name="The Broad Institute Genome Sequencing Center for Infectious Disease"/>
            <person name="Wu L."/>
            <person name="Ma J."/>
        </authorList>
    </citation>
    <scope>NUCLEOTIDE SEQUENCE [LARGE SCALE GENOMIC DNA]</scope>
    <source>
        <strain evidence="3">CCTCC AB 2017081</strain>
    </source>
</reference>
<dbReference type="EMBL" id="JBHRZG010000024">
    <property type="protein sequence ID" value="MFC3835181.1"/>
    <property type="molecule type" value="Genomic_DNA"/>
</dbReference>
<feature type="region of interest" description="Disordered" evidence="1">
    <location>
        <begin position="1"/>
        <end position="31"/>
    </location>
</feature>
<evidence type="ECO:0000313" key="2">
    <source>
        <dbReference type="EMBL" id="MFC3835181.1"/>
    </source>
</evidence>
<feature type="compositionally biased region" description="Pro residues" evidence="1">
    <location>
        <begin position="17"/>
        <end position="31"/>
    </location>
</feature>
<dbReference type="InterPro" id="IPR013783">
    <property type="entry name" value="Ig-like_fold"/>
</dbReference>
<proteinExistence type="predicted"/>
<gene>
    <name evidence="2" type="ORF">ACFOSB_20155</name>
</gene>
<sequence>MLTAVLMSCTGATTEPTPVPTPTPVPAPSPTPTPLPTVTVAAQPDSLVFSSVKGQVSAVQRVTLQNTSTKAVQVTALTVSGTEFELVSPPALPFTLAVNQSLPVQVRLRATGAVGVVKAALQTQGAAVSVPLSGLRAVGLEGDAEPPLAQIVETLGFRVTVGTPPDPSKPLELGTGAAPIGDEIRAPLFVKAGTETVTLTPVARYSPDGATPFGYFTVSGTTATRKVTGTLVKGQYQTLNPAISGGTSTTSVTFDPGTAAFGIYIDPGAYNYPLTYTQDALNTGRTAHAVRVYPMKDSAGVAVANTYLLCFEPSVNGDYQDVVFVIRNVKPAP</sequence>
<evidence type="ECO:0000313" key="3">
    <source>
        <dbReference type="Proteomes" id="UP001595803"/>
    </source>
</evidence>
<dbReference type="Proteomes" id="UP001595803">
    <property type="component" value="Unassembled WGS sequence"/>
</dbReference>
<comment type="caution">
    <text evidence="2">The sequence shown here is derived from an EMBL/GenBank/DDBJ whole genome shotgun (WGS) entry which is preliminary data.</text>
</comment>
<dbReference type="RefSeq" id="WP_322471949.1">
    <property type="nucleotide sequence ID" value="NZ_JBHRZG010000024.1"/>
</dbReference>
<evidence type="ECO:0008006" key="4">
    <source>
        <dbReference type="Google" id="ProtNLM"/>
    </source>
</evidence>
<name>A0ABV7ZFW1_9DEIO</name>
<dbReference type="Gene3D" id="2.60.40.10">
    <property type="entry name" value="Immunoglobulins"/>
    <property type="match status" value="1"/>
</dbReference>
<organism evidence="2 3">
    <name type="scientific">Deinococcus rufus</name>
    <dbReference type="NCBI Taxonomy" id="2136097"/>
    <lineage>
        <taxon>Bacteria</taxon>
        <taxon>Thermotogati</taxon>
        <taxon>Deinococcota</taxon>
        <taxon>Deinococci</taxon>
        <taxon>Deinococcales</taxon>
        <taxon>Deinococcaceae</taxon>
        <taxon>Deinococcus</taxon>
    </lineage>
</organism>
<protein>
    <recommendedName>
        <fullName evidence="4">DUF1573 domain-containing protein</fullName>
    </recommendedName>
</protein>